<dbReference type="KEGG" id="marq:MARGE09_P0527"/>
<accession>A0AAN1WEX2</accession>
<reference evidence="1 2" key="1">
    <citation type="journal article" date="2022" name="IScience">
        <title>An ultrasensitive nanofiber-based assay for enzymatic hydrolysis and deep-sea microbial degradation of cellulose.</title>
        <authorList>
            <person name="Tsudome M."/>
            <person name="Tachioka M."/>
            <person name="Miyazaki M."/>
            <person name="Uchimura K."/>
            <person name="Tsuda M."/>
            <person name="Takaki Y."/>
            <person name="Deguchi S."/>
        </authorList>
    </citation>
    <scope>NUCLEOTIDE SEQUENCE [LARGE SCALE GENOMIC DNA]</scope>
    <source>
        <strain evidence="1 2">GE09</strain>
    </source>
</reference>
<name>A0AAN1WEX2_9GAMM</name>
<dbReference type="AlphaFoldDB" id="A0AAN1WEX2"/>
<evidence type="ECO:0000313" key="2">
    <source>
        <dbReference type="Proteomes" id="UP001320119"/>
    </source>
</evidence>
<protein>
    <submittedName>
        <fullName evidence="1">Uncharacterized protein</fullName>
    </submittedName>
</protein>
<dbReference type="Proteomes" id="UP001320119">
    <property type="component" value="Chromosome"/>
</dbReference>
<organism evidence="1 2">
    <name type="scientific">Marinagarivorans cellulosilyticus</name>
    <dbReference type="NCBI Taxonomy" id="2721545"/>
    <lineage>
        <taxon>Bacteria</taxon>
        <taxon>Pseudomonadati</taxon>
        <taxon>Pseudomonadota</taxon>
        <taxon>Gammaproteobacteria</taxon>
        <taxon>Cellvibrionales</taxon>
        <taxon>Cellvibrionaceae</taxon>
        <taxon>Marinagarivorans</taxon>
    </lineage>
</organism>
<dbReference type="EMBL" id="AP023086">
    <property type="protein sequence ID" value="BCD96327.1"/>
    <property type="molecule type" value="Genomic_DNA"/>
</dbReference>
<gene>
    <name evidence="1" type="ORF">MARGE09_P0527</name>
</gene>
<keyword evidence="2" id="KW-1185">Reference proteome</keyword>
<dbReference type="RefSeq" id="WP_236985828.1">
    <property type="nucleotide sequence ID" value="NZ_AP023086.1"/>
</dbReference>
<evidence type="ECO:0000313" key="1">
    <source>
        <dbReference type="EMBL" id="BCD96327.1"/>
    </source>
</evidence>
<proteinExistence type="predicted"/>
<sequence length="185" mass="20908">MPTAIKITASILQQQRGFAFVLLFIAGICALLKSPICVASDGHLPKFTFSGTANNQTPEFPSHFWNKNRRSTDLHLLSPKLMNTDQLLASARSIRDKATSESQRILNNVWLTMEQSKRYEGAKALGKVLSLGYFSYRRALTPAEINNPLFSVLDIFSEDTLITHFKNYDVEFSSKTILFSIRKEM</sequence>